<dbReference type="PANTHER" id="PTHR43708">
    <property type="entry name" value="CONSERVED EXPRESSED OXIDOREDUCTASE (EUROFUNG)"/>
    <property type="match status" value="1"/>
</dbReference>
<sequence>MAPIRLAIIGLSATNPGSWAGVAHLPYLLSPRGETKYKIVALCNSSVESACSSIRAFRLPASTRAYGSPDDLARDADVDFVVCSTRVDKHYETIKHSIVAGKDVFVEWPLASNIWQVRELASLARERGSRTVIGLQGLVTAPLRTVREILEEGRIGKVLSSEVKARGGTSDRDAIPEPLRYFTQLEVGGNVITIAFGHLWEFVQSILGDAHDIRSRHQLQRPKVGLISSQTGTAVETIESNVPDLVFVTASLKGERCIQDGASLLVGFRRGQPFPGEPFLTWTIHGEKGEIKFTAEGGTTPRTMASSPVRILLHEFSTGQVEDVGWSWEPWRLELPIAARGVAGLYEAYACGDETAYSNFEHALWRHEQLEDVLCDMLILVAVSNTMFLNKATTDVATAIP</sequence>
<evidence type="ECO:0000313" key="4">
    <source>
        <dbReference type="Proteomes" id="UP000325902"/>
    </source>
</evidence>
<dbReference type="Pfam" id="PF22685">
    <property type="entry name" value="Gal80p_C-like"/>
    <property type="match status" value="1"/>
</dbReference>
<proteinExistence type="predicted"/>
<comment type="caution">
    <text evidence="3">The sequence shown here is derived from an EMBL/GenBank/DDBJ whole genome shotgun (WGS) entry which is preliminary data.</text>
</comment>
<gene>
    <name evidence="3" type="primary">GAL80_0</name>
    <name evidence="3" type="ORF">DBV05_g8075</name>
</gene>
<dbReference type="InterPro" id="IPR000683">
    <property type="entry name" value="Gfo/Idh/MocA-like_OxRdtase_N"/>
</dbReference>
<dbReference type="InterPro" id="IPR055080">
    <property type="entry name" value="Gal80p-like_C"/>
</dbReference>
<keyword evidence="4" id="KW-1185">Reference proteome</keyword>
<dbReference type="SUPFAM" id="SSF51735">
    <property type="entry name" value="NAD(P)-binding Rossmann-fold domains"/>
    <property type="match status" value="1"/>
</dbReference>
<dbReference type="OrthoDB" id="446809at2759"/>
<organism evidence="3 4">
    <name type="scientific">Lasiodiplodia theobromae</name>
    <dbReference type="NCBI Taxonomy" id="45133"/>
    <lineage>
        <taxon>Eukaryota</taxon>
        <taxon>Fungi</taxon>
        <taxon>Dikarya</taxon>
        <taxon>Ascomycota</taxon>
        <taxon>Pezizomycotina</taxon>
        <taxon>Dothideomycetes</taxon>
        <taxon>Dothideomycetes incertae sedis</taxon>
        <taxon>Botryosphaeriales</taxon>
        <taxon>Botryosphaeriaceae</taxon>
        <taxon>Lasiodiplodia</taxon>
    </lineage>
</organism>
<evidence type="ECO:0000259" key="1">
    <source>
        <dbReference type="Pfam" id="PF01408"/>
    </source>
</evidence>
<dbReference type="SUPFAM" id="SSF55347">
    <property type="entry name" value="Glyceraldehyde-3-phosphate dehydrogenase-like, C-terminal domain"/>
    <property type="match status" value="1"/>
</dbReference>
<dbReference type="Proteomes" id="UP000325902">
    <property type="component" value="Unassembled WGS sequence"/>
</dbReference>
<evidence type="ECO:0000313" key="3">
    <source>
        <dbReference type="EMBL" id="KAB2573251.1"/>
    </source>
</evidence>
<reference evidence="3 4" key="1">
    <citation type="journal article" date="2019" name="Sci. Rep.">
        <title>A multi-omics analysis of the grapevine pathogen Lasiodiplodia theobromae reveals that temperature affects the expression of virulence- and pathogenicity-related genes.</title>
        <authorList>
            <person name="Felix C."/>
            <person name="Meneses R."/>
            <person name="Goncalves M.F.M."/>
            <person name="Tilleman L."/>
            <person name="Duarte A.S."/>
            <person name="Jorrin-Novo J.V."/>
            <person name="Van de Peer Y."/>
            <person name="Deforce D."/>
            <person name="Van Nieuwerburgh F."/>
            <person name="Esteves A.C."/>
            <person name="Alves A."/>
        </authorList>
    </citation>
    <scope>NUCLEOTIDE SEQUENCE [LARGE SCALE GENOMIC DNA]</scope>
    <source>
        <strain evidence="3 4">LA-SOL3</strain>
    </source>
</reference>
<dbReference type="EMBL" id="VCHE01000062">
    <property type="protein sequence ID" value="KAB2573251.1"/>
    <property type="molecule type" value="Genomic_DNA"/>
</dbReference>
<dbReference type="InterPro" id="IPR036291">
    <property type="entry name" value="NAD(P)-bd_dom_sf"/>
</dbReference>
<dbReference type="GO" id="GO:0000166">
    <property type="term" value="F:nucleotide binding"/>
    <property type="evidence" value="ECO:0007669"/>
    <property type="project" value="InterPro"/>
</dbReference>
<dbReference type="InterPro" id="IPR051317">
    <property type="entry name" value="Gfo/Idh/MocA_oxidoreduct"/>
</dbReference>
<evidence type="ECO:0000259" key="2">
    <source>
        <dbReference type="Pfam" id="PF22685"/>
    </source>
</evidence>
<feature type="domain" description="Gfo/Idh/MocA-like oxidoreductase N-terminal" evidence="1">
    <location>
        <begin position="5"/>
        <end position="132"/>
    </location>
</feature>
<protein>
    <submittedName>
        <fullName evidence="3">Galactose/lactose metabolism regulatory protein GAL80</fullName>
    </submittedName>
</protein>
<dbReference type="Gene3D" id="3.40.50.720">
    <property type="entry name" value="NAD(P)-binding Rossmann-like Domain"/>
    <property type="match status" value="1"/>
</dbReference>
<dbReference type="AlphaFoldDB" id="A0A5N5D6K9"/>
<feature type="domain" description="Gal80p-like C-terminal" evidence="2">
    <location>
        <begin position="144"/>
        <end position="294"/>
    </location>
</feature>
<accession>A0A5N5D6K9</accession>
<name>A0A5N5D6K9_9PEZI</name>
<dbReference type="Gene3D" id="3.30.360.10">
    <property type="entry name" value="Dihydrodipicolinate Reductase, domain 2"/>
    <property type="match status" value="1"/>
</dbReference>
<dbReference type="Pfam" id="PF01408">
    <property type="entry name" value="GFO_IDH_MocA"/>
    <property type="match status" value="1"/>
</dbReference>
<dbReference type="PANTHER" id="PTHR43708:SF1">
    <property type="entry name" value="GALACTOSE_LACTOSE METABOLISM REGULATORY PROTEIN GAL80"/>
    <property type="match status" value="1"/>
</dbReference>